<evidence type="ECO:0000313" key="3">
    <source>
        <dbReference type="Proteomes" id="UP000323671"/>
    </source>
</evidence>
<proteinExistence type="predicted"/>
<name>A0A5C1E4K6_9RHOO</name>
<dbReference type="SUPFAM" id="SSF48239">
    <property type="entry name" value="Terpenoid cyclases/Protein prenyltransferases"/>
    <property type="match status" value="1"/>
</dbReference>
<evidence type="ECO:0000313" key="2">
    <source>
        <dbReference type="EMBL" id="QEL63625.1"/>
    </source>
</evidence>
<dbReference type="AlphaFoldDB" id="A0A5C1E4K6"/>
<dbReference type="RefSeq" id="WP_149424546.1">
    <property type="nucleotide sequence ID" value="NZ_CP022579.1"/>
</dbReference>
<organism evidence="2 3">
    <name type="scientific">Oryzomicrobium terrae</name>
    <dbReference type="NCBI Taxonomy" id="1735038"/>
    <lineage>
        <taxon>Bacteria</taxon>
        <taxon>Pseudomonadati</taxon>
        <taxon>Pseudomonadota</taxon>
        <taxon>Betaproteobacteria</taxon>
        <taxon>Rhodocyclales</taxon>
        <taxon>Rhodocyclaceae</taxon>
        <taxon>Oryzomicrobium</taxon>
    </lineage>
</organism>
<accession>A0A5C1E4K6</accession>
<feature type="signal peptide" evidence="1">
    <location>
        <begin position="1"/>
        <end position="26"/>
    </location>
</feature>
<keyword evidence="1" id="KW-0732">Signal</keyword>
<gene>
    <name evidence="2" type="ORF">OTERR_01490</name>
</gene>
<dbReference type="Proteomes" id="UP000323671">
    <property type="component" value="Chromosome"/>
</dbReference>
<protein>
    <submittedName>
        <fullName evidence="2">Uncharacterized protein</fullName>
    </submittedName>
</protein>
<dbReference type="KEGG" id="otr:OTERR_01490"/>
<sequence>MSPVKRLLARLALGLSLAVSPWLAQAADLDLVGYQRADGAITVHRNGDFVDPYFALKALLAARELGLDVTGPARRWIDWMLARPTRDGLFGRYCADSEGAWSQCQEADADDSLLALWLELLYVTAPDSGLPPAWQDSAARSRAALDKLYDPRLGGYVISPTLHVALLMDNCEVVGALRTVAARLQSMGDVAGARRLRRQTDQAERRLTWLFPAKADGLLRHTSEAEGPDAFYPHLVAQLYPALHGLPTLLKKPAIGYREWMRRYRHAWLTLAVDDYPWGLVAQVAQQQGDTATVACWVRQTAPLRHGARWHVLEEALWQGLSTHVDPDTPCSLH</sequence>
<evidence type="ECO:0000256" key="1">
    <source>
        <dbReference type="SAM" id="SignalP"/>
    </source>
</evidence>
<dbReference type="InterPro" id="IPR008930">
    <property type="entry name" value="Terpenoid_cyclase/PrenylTrfase"/>
</dbReference>
<feature type="chain" id="PRO_5022882068" evidence="1">
    <location>
        <begin position="27"/>
        <end position="334"/>
    </location>
</feature>
<dbReference type="EMBL" id="CP022579">
    <property type="protein sequence ID" value="QEL63625.1"/>
    <property type="molecule type" value="Genomic_DNA"/>
</dbReference>
<keyword evidence="3" id="KW-1185">Reference proteome</keyword>
<reference evidence="2 3" key="1">
    <citation type="submission" date="2017-07" db="EMBL/GenBank/DDBJ databases">
        <title>Complete genome sequence of Oryzomicrobium terrae TPP412.</title>
        <authorList>
            <person name="Chiu L.-W."/>
            <person name="Lo K.-J."/>
            <person name="Tsai Y.-M."/>
            <person name="Lin S.-S."/>
            <person name="Kuo C.-H."/>
            <person name="Liu C.-T."/>
        </authorList>
    </citation>
    <scope>NUCLEOTIDE SEQUENCE [LARGE SCALE GENOMIC DNA]</scope>
    <source>
        <strain evidence="2 3">TPP412</strain>
    </source>
</reference>